<comment type="caution">
    <text evidence="1">The sequence shown here is derived from an EMBL/GenBank/DDBJ whole genome shotgun (WGS) entry which is preliminary data.</text>
</comment>
<dbReference type="SUPFAM" id="SSF47616">
    <property type="entry name" value="GST C-terminal domain-like"/>
    <property type="match status" value="1"/>
</dbReference>
<evidence type="ECO:0000313" key="2">
    <source>
        <dbReference type="Proteomes" id="UP000278398"/>
    </source>
</evidence>
<reference evidence="1 2" key="1">
    <citation type="submission" date="2018-12" db="EMBL/GenBank/DDBJ databases">
        <title>Mesorhizobium carbonis sp. nov., isolated from coal mine water.</title>
        <authorList>
            <person name="Xin W."/>
            <person name="Xu Z."/>
            <person name="Xiang F."/>
            <person name="Zhang J."/>
            <person name="Xi L."/>
            <person name="Liu J."/>
        </authorList>
    </citation>
    <scope>NUCLEOTIDE SEQUENCE [LARGE SCALE GENOMIC DNA]</scope>
    <source>
        <strain evidence="1 2">B2.3</strain>
    </source>
</reference>
<organism evidence="1 2">
    <name type="scientific">Aquibium carbonis</name>
    <dbReference type="NCBI Taxonomy" id="2495581"/>
    <lineage>
        <taxon>Bacteria</taxon>
        <taxon>Pseudomonadati</taxon>
        <taxon>Pseudomonadota</taxon>
        <taxon>Alphaproteobacteria</taxon>
        <taxon>Hyphomicrobiales</taxon>
        <taxon>Phyllobacteriaceae</taxon>
        <taxon>Aquibium</taxon>
    </lineage>
</organism>
<dbReference type="AlphaFoldDB" id="A0A3S0A0T1"/>
<keyword evidence="1" id="KW-0808">Transferase</keyword>
<sequence length="59" mass="6464">PTFSAADIAMSFPVEAGLTRIAEGQDVSVLRDWMVAIRARPAYQRAIERGGDTYGYSKT</sequence>
<proteinExistence type="predicted"/>
<feature type="non-terminal residue" evidence="1">
    <location>
        <position position="1"/>
    </location>
</feature>
<dbReference type="Proteomes" id="UP000278398">
    <property type="component" value="Unassembled WGS sequence"/>
</dbReference>
<accession>A0A3S0A0T1</accession>
<evidence type="ECO:0000313" key="1">
    <source>
        <dbReference type="EMBL" id="RST81545.1"/>
    </source>
</evidence>
<dbReference type="Gene3D" id="1.20.1050.10">
    <property type="match status" value="1"/>
</dbReference>
<dbReference type="EMBL" id="RWKW01000127">
    <property type="protein sequence ID" value="RST81545.1"/>
    <property type="molecule type" value="Genomic_DNA"/>
</dbReference>
<dbReference type="InterPro" id="IPR036282">
    <property type="entry name" value="Glutathione-S-Trfase_C_sf"/>
</dbReference>
<name>A0A3S0A0T1_9HYPH</name>
<gene>
    <name evidence="1" type="ORF">EJC49_24055</name>
</gene>
<dbReference type="GO" id="GO:0016740">
    <property type="term" value="F:transferase activity"/>
    <property type="evidence" value="ECO:0007669"/>
    <property type="project" value="UniProtKB-KW"/>
</dbReference>
<protein>
    <submittedName>
        <fullName evidence="1">Glutathione S-transferase</fullName>
    </submittedName>
</protein>
<keyword evidence="2" id="KW-1185">Reference proteome</keyword>